<accession>A0A9P7DMW5</accession>
<evidence type="ECO:0000313" key="1">
    <source>
        <dbReference type="EMBL" id="KAG1798693.1"/>
    </source>
</evidence>
<dbReference type="OrthoDB" id="3253362at2759"/>
<dbReference type="EMBL" id="JABBWG010000169">
    <property type="protein sequence ID" value="KAG1798693.1"/>
    <property type="molecule type" value="Genomic_DNA"/>
</dbReference>
<reference evidence="1" key="1">
    <citation type="journal article" date="2020" name="New Phytol.">
        <title>Comparative genomics reveals dynamic genome evolution in host specialist ectomycorrhizal fungi.</title>
        <authorList>
            <person name="Lofgren L.A."/>
            <person name="Nguyen N.H."/>
            <person name="Vilgalys R."/>
            <person name="Ruytinx J."/>
            <person name="Liao H.L."/>
            <person name="Branco S."/>
            <person name="Kuo A."/>
            <person name="LaButti K."/>
            <person name="Lipzen A."/>
            <person name="Andreopoulos W."/>
            <person name="Pangilinan J."/>
            <person name="Riley R."/>
            <person name="Hundley H."/>
            <person name="Na H."/>
            <person name="Barry K."/>
            <person name="Grigoriev I.V."/>
            <person name="Stajich J.E."/>
            <person name="Kennedy P.G."/>
        </authorList>
    </citation>
    <scope>NUCLEOTIDE SEQUENCE</scope>
    <source>
        <strain evidence="1">MN1</strain>
    </source>
</reference>
<dbReference type="AlphaFoldDB" id="A0A9P7DMW5"/>
<protein>
    <submittedName>
        <fullName evidence="1">Uncharacterized protein</fullName>
    </submittedName>
</protein>
<keyword evidence="2" id="KW-1185">Reference proteome</keyword>
<gene>
    <name evidence="1" type="ORF">BJ212DRAFT_1440084</name>
</gene>
<evidence type="ECO:0000313" key="2">
    <source>
        <dbReference type="Proteomes" id="UP000807769"/>
    </source>
</evidence>
<name>A0A9P7DMW5_9AGAM</name>
<dbReference type="RefSeq" id="XP_041185624.1">
    <property type="nucleotide sequence ID" value="XM_041337757.1"/>
</dbReference>
<sequence>MQTIDSKANLSTVSDIITALQTILCSRAIPDMPDLETPYSRTTFNNPNHCAIELEDQSINAIITERQHQLDKVLHDILGLQTVTDGIHTLQVEQKNKIIESINLHKRLVSPLWRLPTEVLS</sequence>
<comment type="caution">
    <text evidence="1">The sequence shown here is derived from an EMBL/GenBank/DDBJ whole genome shotgun (WGS) entry which is preliminary data.</text>
</comment>
<dbReference type="Proteomes" id="UP000807769">
    <property type="component" value="Unassembled WGS sequence"/>
</dbReference>
<organism evidence="1 2">
    <name type="scientific">Suillus subaureus</name>
    <dbReference type="NCBI Taxonomy" id="48587"/>
    <lineage>
        <taxon>Eukaryota</taxon>
        <taxon>Fungi</taxon>
        <taxon>Dikarya</taxon>
        <taxon>Basidiomycota</taxon>
        <taxon>Agaricomycotina</taxon>
        <taxon>Agaricomycetes</taxon>
        <taxon>Agaricomycetidae</taxon>
        <taxon>Boletales</taxon>
        <taxon>Suillineae</taxon>
        <taxon>Suillaceae</taxon>
        <taxon>Suillus</taxon>
    </lineage>
</organism>
<dbReference type="GeneID" id="64631773"/>
<proteinExistence type="predicted"/>